<dbReference type="Proteomes" id="UP001295684">
    <property type="component" value="Unassembled WGS sequence"/>
</dbReference>
<dbReference type="InterPro" id="IPR016160">
    <property type="entry name" value="Ald_DH_CS_CYS"/>
</dbReference>
<evidence type="ECO:0000259" key="5">
    <source>
        <dbReference type="Pfam" id="PF00171"/>
    </source>
</evidence>
<dbReference type="InterPro" id="IPR015590">
    <property type="entry name" value="Aldehyde_DH_dom"/>
</dbReference>
<feature type="active site" evidence="4">
    <location>
        <position position="252"/>
    </location>
</feature>
<dbReference type="InterPro" id="IPR012394">
    <property type="entry name" value="Aldehyde_DH_NAD(P)"/>
</dbReference>
<dbReference type="Pfam" id="PF00171">
    <property type="entry name" value="Aldedh"/>
    <property type="match status" value="1"/>
</dbReference>
<dbReference type="Gene3D" id="3.40.605.10">
    <property type="entry name" value="Aldehyde Dehydrogenase, Chain A, domain 1"/>
    <property type="match status" value="1"/>
</dbReference>
<evidence type="ECO:0000256" key="1">
    <source>
        <dbReference type="ARBA" id="ARBA00009986"/>
    </source>
</evidence>
<dbReference type="Gene3D" id="3.40.309.10">
    <property type="entry name" value="Aldehyde Dehydrogenase, Chain A, domain 2"/>
    <property type="match status" value="1"/>
</dbReference>
<accession>A0AAD1X7Q6</accession>
<evidence type="ECO:0000256" key="3">
    <source>
        <dbReference type="PIRNR" id="PIRNR036492"/>
    </source>
</evidence>
<keyword evidence="7" id="KW-1185">Reference proteome</keyword>
<evidence type="ECO:0000313" key="7">
    <source>
        <dbReference type="Proteomes" id="UP001295684"/>
    </source>
</evidence>
<dbReference type="InterPro" id="IPR016161">
    <property type="entry name" value="Ald_DH/histidinol_DH"/>
</dbReference>
<evidence type="ECO:0000256" key="4">
    <source>
        <dbReference type="PIRSR" id="PIRSR036492-1"/>
    </source>
</evidence>
<dbReference type="CDD" id="cd07087">
    <property type="entry name" value="ALDH_F3-13-14_CALDH-like"/>
    <property type="match status" value="1"/>
</dbReference>
<feature type="active site" evidence="4">
    <location>
        <position position="218"/>
    </location>
</feature>
<dbReference type="AlphaFoldDB" id="A0AAD1X7Q6"/>
<keyword evidence="2 3" id="KW-0560">Oxidoreductase</keyword>
<evidence type="ECO:0000313" key="6">
    <source>
        <dbReference type="EMBL" id="CAI2361877.1"/>
    </source>
</evidence>
<dbReference type="EMBL" id="CAMPGE010003053">
    <property type="protein sequence ID" value="CAI2361877.1"/>
    <property type="molecule type" value="Genomic_DNA"/>
</dbReference>
<dbReference type="GO" id="GO:0006081">
    <property type="term" value="P:aldehyde metabolic process"/>
    <property type="evidence" value="ECO:0007669"/>
    <property type="project" value="InterPro"/>
</dbReference>
<dbReference type="PANTHER" id="PTHR43570">
    <property type="entry name" value="ALDEHYDE DEHYDROGENASE"/>
    <property type="match status" value="1"/>
</dbReference>
<feature type="domain" description="Aldehyde dehydrogenase" evidence="5">
    <location>
        <begin position="8"/>
        <end position="449"/>
    </location>
</feature>
<dbReference type="SUPFAM" id="SSF53720">
    <property type="entry name" value="ALDH-like"/>
    <property type="match status" value="1"/>
</dbReference>
<dbReference type="GO" id="GO:0004029">
    <property type="term" value="F:aldehyde dehydrogenase (NAD+) activity"/>
    <property type="evidence" value="ECO:0007669"/>
    <property type="project" value="TreeGrafter"/>
</dbReference>
<dbReference type="GO" id="GO:0005737">
    <property type="term" value="C:cytoplasm"/>
    <property type="evidence" value="ECO:0007669"/>
    <property type="project" value="TreeGrafter"/>
</dbReference>
<evidence type="ECO:0000256" key="2">
    <source>
        <dbReference type="ARBA" id="ARBA00023002"/>
    </source>
</evidence>
<dbReference type="FunFam" id="3.40.605.10:FF:000004">
    <property type="entry name" value="Aldehyde dehydrogenase"/>
    <property type="match status" value="1"/>
</dbReference>
<sequence>MEEEKKNTETTIDVELQNVKEHFATGVSKNISYRKQQLSNLIRGLKDMESEFLLALKLDLQRSEYLSKVIEYQHLISEAQHIKSNLSSWAKAKNVPTPMFMTPALSYVKYEPLGVVLIMNAWNYPLMGAIQPLATAIGSGNMAIIKTSEVAKSSSKVIVKLVQKYLDKKAYKVIEGEVEVSKEIITKPFDLIAFTGSSEKGKLVAEAAAKNLTPCILELGGKCPAIIDKCANIGHAISKILVARFSNSGQTCVATDYVLVHDDVSSGFKKEFTERLVKELKNSQSTPETSLDSDKGGIINEIHVERIKGYLSENHEGKVLCGVKNQEDLKKIKQKWIPPTIIEDPSLESKIMTEEIFGPVLPIISYTDIEEAIKFINQRPKPLAVYYFGCPFRGNGKLVRDSTSSGAFVQNEAAFQAVHPYLPFGGVGESGYGSYHGEFGFKSFSHPKACMTKLPLNFYPFNVASYPFTGLKEFTVMMFLKFGQIGQKKLIKRIIQLLILFWIIKGFATGTFQKKWRVYKPMIMMVWGMVKPKFLR</sequence>
<dbReference type="InterPro" id="IPR016162">
    <property type="entry name" value="Ald_DH_N"/>
</dbReference>
<dbReference type="PROSITE" id="PS00070">
    <property type="entry name" value="ALDEHYDE_DEHYDR_CYS"/>
    <property type="match status" value="1"/>
</dbReference>
<comment type="similarity">
    <text evidence="1 3">Belongs to the aldehyde dehydrogenase family.</text>
</comment>
<dbReference type="InterPro" id="IPR016163">
    <property type="entry name" value="Ald_DH_C"/>
</dbReference>
<organism evidence="6 7">
    <name type="scientific">Euplotes crassus</name>
    <dbReference type="NCBI Taxonomy" id="5936"/>
    <lineage>
        <taxon>Eukaryota</taxon>
        <taxon>Sar</taxon>
        <taxon>Alveolata</taxon>
        <taxon>Ciliophora</taxon>
        <taxon>Intramacronucleata</taxon>
        <taxon>Spirotrichea</taxon>
        <taxon>Hypotrichia</taxon>
        <taxon>Euplotida</taxon>
        <taxon>Euplotidae</taxon>
        <taxon>Moneuplotes</taxon>
    </lineage>
</organism>
<name>A0AAD1X7Q6_EUPCR</name>
<reference evidence="6" key="1">
    <citation type="submission" date="2023-07" db="EMBL/GenBank/DDBJ databases">
        <authorList>
            <consortium name="AG Swart"/>
            <person name="Singh M."/>
            <person name="Singh A."/>
            <person name="Seah K."/>
            <person name="Emmerich C."/>
        </authorList>
    </citation>
    <scope>NUCLEOTIDE SEQUENCE</scope>
    <source>
        <strain evidence="6">DP1</strain>
    </source>
</reference>
<comment type="caution">
    <text evidence="6">The sequence shown here is derived from an EMBL/GenBank/DDBJ whole genome shotgun (WGS) entry which is preliminary data.</text>
</comment>
<dbReference type="PIRSF" id="PIRSF036492">
    <property type="entry name" value="ALDH"/>
    <property type="match status" value="1"/>
</dbReference>
<gene>
    <name evidence="6" type="ORF">ECRASSUSDP1_LOCUS3191</name>
</gene>
<proteinExistence type="inferred from homology"/>
<protein>
    <recommendedName>
        <fullName evidence="3">Aldehyde dehydrogenase</fullName>
    </recommendedName>
</protein>
<dbReference type="PANTHER" id="PTHR43570:SF16">
    <property type="entry name" value="ALDEHYDE DEHYDROGENASE TYPE III, ISOFORM Q"/>
    <property type="match status" value="1"/>
</dbReference>